<name>A0A2P2QEG6_RHIMU</name>
<protein>
    <submittedName>
        <fullName evidence="1">Uncharacterized protein</fullName>
    </submittedName>
</protein>
<dbReference type="AlphaFoldDB" id="A0A2P2QEG6"/>
<accession>A0A2P2QEG6</accession>
<sequence length="39" mass="4412">MPHQPCISRLFKVSNHRDHVLQIIWGVPGCSCPTSTHKT</sequence>
<dbReference type="EMBL" id="GGEC01084908">
    <property type="protein sequence ID" value="MBX65392.1"/>
    <property type="molecule type" value="Transcribed_RNA"/>
</dbReference>
<reference evidence="1" key="1">
    <citation type="submission" date="2018-02" db="EMBL/GenBank/DDBJ databases">
        <title>Rhizophora mucronata_Transcriptome.</title>
        <authorList>
            <person name="Meera S.P."/>
            <person name="Sreeshan A."/>
            <person name="Augustine A."/>
        </authorList>
    </citation>
    <scope>NUCLEOTIDE SEQUENCE</scope>
    <source>
        <tissue evidence="1">Leaf</tissue>
    </source>
</reference>
<evidence type="ECO:0000313" key="1">
    <source>
        <dbReference type="EMBL" id="MBX65392.1"/>
    </source>
</evidence>
<organism evidence="1">
    <name type="scientific">Rhizophora mucronata</name>
    <name type="common">Asiatic mangrove</name>
    <dbReference type="NCBI Taxonomy" id="61149"/>
    <lineage>
        <taxon>Eukaryota</taxon>
        <taxon>Viridiplantae</taxon>
        <taxon>Streptophyta</taxon>
        <taxon>Embryophyta</taxon>
        <taxon>Tracheophyta</taxon>
        <taxon>Spermatophyta</taxon>
        <taxon>Magnoliopsida</taxon>
        <taxon>eudicotyledons</taxon>
        <taxon>Gunneridae</taxon>
        <taxon>Pentapetalae</taxon>
        <taxon>rosids</taxon>
        <taxon>fabids</taxon>
        <taxon>Malpighiales</taxon>
        <taxon>Rhizophoraceae</taxon>
        <taxon>Rhizophora</taxon>
    </lineage>
</organism>
<proteinExistence type="predicted"/>